<gene>
    <name evidence="6" type="ORF">K435DRAFT_843127</name>
</gene>
<dbReference type="InterPro" id="IPR029000">
    <property type="entry name" value="Cyclophilin-like_dom_sf"/>
</dbReference>
<keyword evidence="7" id="KW-1185">Reference proteome</keyword>
<comment type="similarity">
    <text evidence="4">Belongs to the cyclophilin-type PPIase family.</text>
</comment>
<keyword evidence="3 4" id="KW-0413">Isomerase</keyword>
<dbReference type="SUPFAM" id="SSF50891">
    <property type="entry name" value="Cyclophilin-like"/>
    <property type="match status" value="1"/>
</dbReference>
<evidence type="ECO:0000256" key="3">
    <source>
        <dbReference type="ARBA" id="ARBA00023235"/>
    </source>
</evidence>
<organism evidence="6 7">
    <name type="scientific">Dendrothele bispora (strain CBS 962.96)</name>
    <dbReference type="NCBI Taxonomy" id="1314807"/>
    <lineage>
        <taxon>Eukaryota</taxon>
        <taxon>Fungi</taxon>
        <taxon>Dikarya</taxon>
        <taxon>Basidiomycota</taxon>
        <taxon>Agaricomycotina</taxon>
        <taxon>Agaricomycetes</taxon>
        <taxon>Agaricomycetidae</taxon>
        <taxon>Agaricales</taxon>
        <taxon>Agaricales incertae sedis</taxon>
        <taxon>Dendrothele</taxon>
    </lineage>
</organism>
<sequence>MAHGGRNESWVKNSSRYLYEDSEWPFVSEQALRSVPYSPLLPKEAFEQSRYWTTWIWLCWQLIPQFMLQGGDFTHGNKTSEKSIYGAKFPDGNLLLNHSKPGFLSMADSGKSTNGSQFFITTVTMSWLDGHHVLFGEVVEGMDVVKAVEAKGPLSGKKLLSP</sequence>
<dbReference type="GO" id="GO:0003755">
    <property type="term" value="F:peptidyl-prolyl cis-trans isomerase activity"/>
    <property type="evidence" value="ECO:0007669"/>
    <property type="project" value="UniProtKB-UniRule"/>
</dbReference>
<dbReference type="OrthoDB" id="193499at2759"/>
<dbReference type="GO" id="GO:0005737">
    <property type="term" value="C:cytoplasm"/>
    <property type="evidence" value="ECO:0007669"/>
    <property type="project" value="TreeGrafter"/>
</dbReference>
<dbReference type="PRINTS" id="PR00153">
    <property type="entry name" value="CSAPPISMRASE"/>
</dbReference>
<evidence type="ECO:0000313" key="7">
    <source>
        <dbReference type="Proteomes" id="UP000297245"/>
    </source>
</evidence>
<comment type="function">
    <text evidence="4">PPIases accelerate the folding of proteins. It catalyzes the cis-trans isomerization of proline imidic peptide bonds in oligopeptides.</text>
</comment>
<dbReference type="GO" id="GO:0016018">
    <property type="term" value="F:cyclosporin A binding"/>
    <property type="evidence" value="ECO:0007669"/>
    <property type="project" value="TreeGrafter"/>
</dbReference>
<protein>
    <recommendedName>
        <fullName evidence="4">Peptidyl-prolyl cis-trans isomerase</fullName>
        <shortName evidence="4">PPIase</shortName>
        <ecNumber evidence="4">5.2.1.8</ecNumber>
    </recommendedName>
</protein>
<evidence type="ECO:0000259" key="5">
    <source>
        <dbReference type="PROSITE" id="PS50072"/>
    </source>
</evidence>
<proteinExistence type="inferred from homology"/>
<evidence type="ECO:0000256" key="1">
    <source>
        <dbReference type="ARBA" id="ARBA00000971"/>
    </source>
</evidence>
<evidence type="ECO:0000256" key="2">
    <source>
        <dbReference type="ARBA" id="ARBA00023110"/>
    </source>
</evidence>
<dbReference type="AlphaFoldDB" id="A0A4S8LB21"/>
<dbReference type="Proteomes" id="UP000297245">
    <property type="component" value="Unassembled WGS sequence"/>
</dbReference>
<dbReference type="EC" id="5.2.1.8" evidence="4"/>
<dbReference type="PROSITE" id="PS50072">
    <property type="entry name" value="CSA_PPIASE_2"/>
    <property type="match status" value="1"/>
</dbReference>
<dbReference type="GO" id="GO:0006457">
    <property type="term" value="P:protein folding"/>
    <property type="evidence" value="ECO:0007669"/>
    <property type="project" value="TreeGrafter"/>
</dbReference>
<dbReference type="Gene3D" id="2.40.100.10">
    <property type="entry name" value="Cyclophilin-like"/>
    <property type="match status" value="1"/>
</dbReference>
<evidence type="ECO:0000313" key="6">
    <source>
        <dbReference type="EMBL" id="THU85753.1"/>
    </source>
</evidence>
<dbReference type="EMBL" id="ML179532">
    <property type="protein sequence ID" value="THU85753.1"/>
    <property type="molecule type" value="Genomic_DNA"/>
</dbReference>
<feature type="domain" description="PPIase cyclophilin-type" evidence="5">
    <location>
        <begin position="61"/>
        <end position="162"/>
    </location>
</feature>
<keyword evidence="2 4" id="KW-0697">Rotamase</keyword>
<dbReference type="InterPro" id="IPR002130">
    <property type="entry name" value="Cyclophilin-type_PPIase_dom"/>
</dbReference>
<dbReference type="Pfam" id="PF00160">
    <property type="entry name" value="Pro_isomerase"/>
    <property type="match status" value="1"/>
</dbReference>
<reference evidence="6 7" key="1">
    <citation type="journal article" date="2019" name="Nat. Ecol. Evol.">
        <title>Megaphylogeny resolves global patterns of mushroom evolution.</title>
        <authorList>
            <person name="Varga T."/>
            <person name="Krizsan K."/>
            <person name="Foldi C."/>
            <person name="Dima B."/>
            <person name="Sanchez-Garcia M."/>
            <person name="Sanchez-Ramirez S."/>
            <person name="Szollosi G.J."/>
            <person name="Szarkandi J.G."/>
            <person name="Papp V."/>
            <person name="Albert L."/>
            <person name="Andreopoulos W."/>
            <person name="Angelini C."/>
            <person name="Antonin V."/>
            <person name="Barry K.W."/>
            <person name="Bougher N.L."/>
            <person name="Buchanan P."/>
            <person name="Buyck B."/>
            <person name="Bense V."/>
            <person name="Catcheside P."/>
            <person name="Chovatia M."/>
            <person name="Cooper J."/>
            <person name="Damon W."/>
            <person name="Desjardin D."/>
            <person name="Finy P."/>
            <person name="Geml J."/>
            <person name="Haridas S."/>
            <person name="Hughes K."/>
            <person name="Justo A."/>
            <person name="Karasinski D."/>
            <person name="Kautmanova I."/>
            <person name="Kiss B."/>
            <person name="Kocsube S."/>
            <person name="Kotiranta H."/>
            <person name="LaButti K.M."/>
            <person name="Lechner B.E."/>
            <person name="Liimatainen K."/>
            <person name="Lipzen A."/>
            <person name="Lukacs Z."/>
            <person name="Mihaltcheva S."/>
            <person name="Morgado L.N."/>
            <person name="Niskanen T."/>
            <person name="Noordeloos M.E."/>
            <person name="Ohm R.A."/>
            <person name="Ortiz-Santana B."/>
            <person name="Ovrebo C."/>
            <person name="Racz N."/>
            <person name="Riley R."/>
            <person name="Savchenko A."/>
            <person name="Shiryaev A."/>
            <person name="Soop K."/>
            <person name="Spirin V."/>
            <person name="Szebenyi C."/>
            <person name="Tomsovsky M."/>
            <person name="Tulloss R.E."/>
            <person name="Uehling J."/>
            <person name="Grigoriev I.V."/>
            <person name="Vagvolgyi C."/>
            <person name="Papp T."/>
            <person name="Martin F.M."/>
            <person name="Miettinen O."/>
            <person name="Hibbett D.S."/>
            <person name="Nagy L.G."/>
        </authorList>
    </citation>
    <scope>NUCLEOTIDE SEQUENCE [LARGE SCALE GENOMIC DNA]</scope>
    <source>
        <strain evidence="6 7">CBS 962.96</strain>
    </source>
</reference>
<dbReference type="PANTHER" id="PTHR11071">
    <property type="entry name" value="PEPTIDYL-PROLYL CIS-TRANS ISOMERASE"/>
    <property type="match status" value="1"/>
</dbReference>
<name>A0A4S8LB21_DENBC</name>
<evidence type="ECO:0000256" key="4">
    <source>
        <dbReference type="RuleBase" id="RU363019"/>
    </source>
</evidence>
<comment type="catalytic activity">
    <reaction evidence="1 4">
        <text>[protein]-peptidylproline (omega=180) = [protein]-peptidylproline (omega=0)</text>
        <dbReference type="Rhea" id="RHEA:16237"/>
        <dbReference type="Rhea" id="RHEA-COMP:10747"/>
        <dbReference type="Rhea" id="RHEA-COMP:10748"/>
        <dbReference type="ChEBI" id="CHEBI:83833"/>
        <dbReference type="ChEBI" id="CHEBI:83834"/>
        <dbReference type="EC" id="5.2.1.8"/>
    </reaction>
</comment>
<dbReference type="PANTHER" id="PTHR11071:SF561">
    <property type="entry name" value="PEPTIDYL-PROLYL CIS-TRANS ISOMERASE D-RELATED"/>
    <property type="match status" value="1"/>
</dbReference>
<accession>A0A4S8LB21</accession>